<name>A0A6J5NWZ6_9CAUD</name>
<organism evidence="1">
    <name type="scientific">uncultured Caudovirales phage</name>
    <dbReference type="NCBI Taxonomy" id="2100421"/>
    <lineage>
        <taxon>Viruses</taxon>
        <taxon>Duplodnaviria</taxon>
        <taxon>Heunggongvirae</taxon>
        <taxon>Uroviricota</taxon>
        <taxon>Caudoviricetes</taxon>
        <taxon>Peduoviridae</taxon>
        <taxon>Maltschvirus</taxon>
        <taxon>Maltschvirus maltsch</taxon>
    </lineage>
</organism>
<dbReference type="EMBL" id="LR796694">
    <property type="protein sequence ID" value="CAB4159754.1"/>
    <property type="molecule type" value="Genomic_DNA"/>
</dbReference>
<evidence type="ECO:0000313" key="1">
    <source>
        <dbReference type="EMBL" id="CAB4159754.1"/>
    </source>
</evidence>
<evidence type="ECO:0008006" key="2">
    <source>
        <dbReference type="Google" id="ProtNLM"/>
    </source>
</evidence>
<gene>
    <name evidence="1" type="ORF">UFOVP718_5</name>
</gene>
<reference evidence="1" key="1">
    <citation type="submission" date="2020-04" db="EMBL/GenBank/DDBJ databases">
        <authorList>
            <person name="Chiriac C."/>
            <person name="Salcher M."/>
            <person name="Ghai R."/>
            <person name="Kavagutti S V."/>
        </authorList>
    </citation>
    <scope>NUCLEOTIDE SEQUENCE</scope>
</reference>
<proteinExistence type="predicted"/>
<accession>A0A6J5NWZ6</accession>
<sequence length="57" mass="5995">MAFIYGILFVDQPTEQAPTDAQLIDLLSTLLVFLTGTLSGLVASNGLKSKPNSPTEG</sequence>
<protein>
    <recommendedName>
        <fullName evidence="2">Holin</fullName>
    </recommendedName>
</protein>